<dbReference type="OrthoDB" id="5391053at2759"/>
<proteinExistence type="predicted"/>
<comment type="caution">
    <text evidence="2">The sequence shown here is derived from an EMBL/GenBank/DDBJ whole genome shotgun (WGS) entry which is preliminary data.</text>
</comment>
<dbReference type="RefSeq" id="XP_044655342.1">
    <property type="nucleotide sequence ID" value="XM_044799407.1"/>
</dbReference>
<feature type="region of interest" description="Disordered" evidence="1">
    <location>
        <begin position="426"/>
        <end position="447"/>
    </location>
</feature>
<reference evidence="2 3" key="1">
    <citation type="submission" date="2021-01" db="EMBL/GenBank/DDBJ databases">
        <title>Cercospora kikuchii MAFF 305040 whole genome shotgun sequence.</title>
        <authorList>
            <person name="Kashiwa T."/>
            <person name="Suzuki T."/>
        </authorList>
    </citation>
    <scope>NUCLEOTIDE SEQUENCE [LARGE SCALE GENOMIC DNA]</scope>
    <source>
        <strain evidence="2 3">MAFF 305040</strain>
    </source>
</reference>
<evidence type="ECO:0000313" key="3">
    <source>
        <dbReference type="Proteomes" id="UP000825890"/>
    </source>
</evidence>
<dbReference type="EMBL" id="BOLY01000002">
    <property type="protein sequence ID" value="GIZ40855.1"/>
    <property type="molecule type" value="Genomic_DNA"/>
</dbReference>
<accession>A0A9P3CJD1</accession>
<organism evidence="2 3">
    <name type="scientific">Cercospora kikuchii</name>
    <dbReference type="NCBI Taxonomy" id="84275"/>
    <lineage>
        <taxon>Eukaryota</taxon>
        <taxon>Fungi</taxon>
        <taxon>Dikarya</taxon>
        <taxon>Ascomycota</taxon>
        <taxon>Pezizomycotina</taxon>
        <taxon>Dothideomycetes</taxon>
        <taxon>Dothideomycetidae</taxon>
        <taxon>Mycosphaerellales</taxon>
        <taxon>Mycosphaerellaceae</taxon>
        <taxon>Cercospora</taxon>
    </lineage>
</organism>
<gene>
    <name evidence="2" type="ORF">CKM354_000417700</name>
</gene>
<sequence>MLSSRRAHKVAKVAKKMIAPVADSGRATLHIIVRKFHRRKKNACPRQQNVVGDPVEEPLKAATREQSSAGMADPVSEGRCSCGHVCPDNRDVTVEANAIGVLAAANEPHLEQQEQHVPSPDELRRARRAKWATFDGEDESDYTTGPIRIVAASDGVADFPSLLLNLKLSTAIQSAIHAEQEMEELGTSASVERVNWLDLRSRVADKIADLELRLLITKGQARSATEDDDERIIDAEASRDELRKFKAFRLAIRREYEELDMRIQHKKDELLVLQKAVTAVLEEAFVDANLVKPARRNAQPPYQEWDVDAVFDDFVRLEYVETGDVSGDQTGRLEDGMLRSCDDTTFDDDPATEEKQQARDAYYEAQCKLQEAQESFDNRADIEYREMQDVKDEDALEFSHRCIRRGRELTRALIEAEEAEAKARAATERAGISLPQQESGFCDRADDGYGSEYERGGVAQAPRGRIFECMASIPDAADPHKQDTLPRPEADDWKYRDMDFGESRSVIDEGSQRRRIDKWSIACSRGGL</sequence>
<dbReference type="GeneID" id="68289752"/>
<dbReference type="Proteomes" id="UP000825890">
    <property type="component" value="Unassembled WGS sequence"/>
</dbReference>
<name>A0A9P3CJD1_9PEZI</name>
<dbReference type="AlphaFoldDB" id="A0A9P3CJD1"/>
<keyword evidence="3" id="KW-1185">Reference proteome</keyword>
<evidence type="ECO:0000313" key="2">
    <source>
        <dbReference type="EMBL" id="GIZ40855.1"/>
    </source>
</evidence>
<protein>
    <submittedName>
        <fullName evidence="2">Uncharacterized protein</fullName>
    </submittedName>
</protein>
<evidence type="ECO:0000256" key="1">
    <source>
        <dbReference type="SAM" id="MobiDB-lite"/>
    </source>
</evidence>